<dbReference type="Proteomes" id="UP000430692">
    <property type="component" value="Unassembled WGS sequence"/>
</dbReference>
<feature type="transmembrane region" description="Helical" evidence="1">
    <location>
        <begin position="12"/>
        <end position="32"/>
    </location>
</feature>
<keyword evidence="3" id="KW-1185">Reference proteome</keyword>
<accession>A0A6I4VMJ0</accession>
<name>A0A6I4VMJ0_9BACL</name>
<keyword evidence="1" id="KW-1133">Transmembrane helix</keyword>
<dbReference type="RefSeq" id="WP_160800198.1">
    <property type="nucleotide sequence ID" value="NZ_WUUL01000002.1"/>
</dbReference>
<dbReference type="Pfam" id="PF06612">
    <property type="entry name" value="DUF1146"/>
    <property type="match status" value="1"/>
</dbReference>
<dbReference type="EMBL" id="WUUL01000002">
    <property type="protein sequence ID" value="MXQ52869.1"/>
    <property type="molecule type" value="Genomic_DNA"/>
</dbReference>
<sequence length="80" mass="9527">MEQATELGVSSLTNIIFSLTLIAFTWWVLLRVRIEEILKIKEPWFAFIVMMILSIIIGHQLALFFINYLDWSRMISQYLF</sequence>
<gene>
    <name evidence="2" type="ORF">GSM42_03800</name>
</gene>
<feature type="transmembrane region" description="Helical" evidence="1">
    <location>
        <begin position="44"/>
        <end position="66"/>
    </location>
</feature>
<comment type="caution">
    <text evidence="2">The sequence shown here is derived from an EMBL/GenBank/DDBJ whole genome shotgun (WGS) entry which is preliminary data.</text>
</comment>
<keyword evidence="1" id="KW-0812">Transmembrane</keyword>
<keyword evidence="1" id="KW-0472">Membrane</keyword>
<dbReference type="InterPro" id="IPR009526">
    <property type="entry name" value="DUF1146"/>
</dbReference>
<evidence type="ECO:0000313" key="3">
    <source>
        <dbReference type="Proteomes" id="UP000430692"/>
    </source>
</evidence>
<proteinExistence type="predicted"/>
<organism evidence="2 3">
    <name type="scientific">Shimazuella alba</name>
    <dbReference type="NCBI Taxonomy" id="2690964"/>
    <lineage>
        <taxon>Bacteria</taxon>
        <taxon>Bacillati</taxon>
        <taxon>Bacillota</taxon>
        <taxon>Bacilli</taxon>
        <taxon>Bacillales</taxon>
        <taxon>Thermoactinomycetaceae</taxon>
        <taxon>Shimazuella</taxon>
    </lineage>
</organism>
<evidence type="ECO:0000313" key="2">
    <source>
        <dbReference type="EMBL" id="MXQ52869.1"/>
    </source>
</evidence>
<evidence type="ECO:0000256" key="1">
    <source>
        <dbReference type="SAM" id="Phobius"/>
    </source>
</evidence>
<dbReference type="AlphaFoldDB" id="A0A6I4VMJ0"/>
<reference evidence="2 3" key="1">
    <citation type="submission" date="2019-12" db="EMBL/GenBank/DDBJ databases">
        <title>Whole-genome analyses of novel actinobacteria.</title>
        <authorList>
            <person name="Sahin N."/>
            <person name="Saygin H."/>
        </authorList>
    </citation>
    <scope>NUCLEOTIDE SEQUENCE [LARGE SCALE GENOMIC DNA]</scope>
    <source>
        <strain evidence="2 3">KC615</strain>
    </source>
</reference>
<protein>
    <submittedName>
        <fullName evidence="2">DUF1146 domain-containing protein</fullName>
    </submittedName>
</protein>